<sequence>MLSMSHITLVRALLLALAGAIAFPTLAQNDALITKRPSTLRDAPADTAGTLASLPAQTPLTRLPVRQGPYVQVRTANGTTGWMHLFDVSSPSEQSSVAATATGALRGLTNFFNRGSAQSHNSTASTTVGIRGLGAEDIANAQPNTAALAQLEGQRQDATQARRFADSAALQVQAVEPLPVPAPPTPPAGPAGRRMESNN</sequence>
<accession>C9YGG9</accession>
<evidence type="ECO:0008006" key="4">
    <source>
        <dbReference type="Google" id="ProtNLM"/>
    </source>
</evidence>
<dbReference type="EMBL" id="FN543108">
    <property type="protein sequence ID" value="CBA33367.1"/>
    <property type="molecule type" value="Genomic_DNA"/>
</dbReference>
<feature type="compositionally biased region" description="Pro residues" evidence="1">
    <location>
        <begin position="178"/>
        <end position="189"/>
    </location>
</feature>
<feature type="region of interest" description="Disordered" evidence="1">
    <location>
        <begin position="175"/>
        <end position="199"/>
    </location>
</feature>
<protein>
    <recommendedName>
        <fullName evidence="4">SH3b domain-containing protein</fullName>
    </recommendedName>
</protein>
<dbReference type="Gene3D" id="2.30.30.40">
    <property type="entry name" value="SH3 Domains"/>
    <property type="match status" value="1"/>
</dbReference>
<feature type="signal peptide" evidence="2">
    <location>
        <begin position="1"/>
        <end position="27"/>
    </location>
</feature>
<evidence type="ECO:0000256" key="2">
    <source>
        <dbReference type="SAM" id="SignalP"/>
    </source>
</evidence>
<feature type="chain" id="PRO_5003003910" description="SH3b domain-containing protein" evidence="2">
    <location>
        <begin position="28"/>
        <end position="199"/>
    </location>
</feature>
<reference evidence="3" key="1">
    <citation type="journal article" date="2010" name="Nature">
        <title>The Dynamic genome of Hydra.</title>
        <authorList>
            <person name="Chapman J.A."/>
            <person name="Kirkness E.F."/>
            <person name="Simakov O."/>
            <person name="Hampson S.E."/>
            <person name="Mitros T."/>
            <person name="Weinmaier T."/>
            <person name="Rattei T."/>
            <person name="Balasubramanian P.G."/>
            <person name="Borman J."/>
            <person name="Busam D."/>
            <person name="Disbennett K."/>
            <person name="Pfannkoch C."/>
            <person name="Sumin N."/>
            <person name="Sutton G."/>
            <person name="Viswanathan L."/>
            <person name="Walenz B."/>
            <person name="Goodstein D.M."/>
            <person name="Hellsten U."/>
            <person name="Kawashima T."/>
            <person name="Prochnik S.E."/>
            <person name="Putnam N.H."/>
            <person name="Shu S."/>
            <person name="Blumberg B."/>
            <person name="Dana C.E."/>
            <person name="Gee L."/>
            <person name="Kibler D.F."/>
            <person name="Law L."/>
            <person name="Lindgens D."/>
            <person name="Martinez D.E."/>
            <person name="Peng J."/>
            <person name="Wigge P.A."/>
            <person name="Bertulat B."/>
            <person name="Guder C."/>
            <person name="Nakamura Y."/>
            <person name="Ozbek S."/>
            <person name="Watanabe H."/>
            <person name="Khalturin K."/>
            <person name="Hemmrich G."/>
            <person name="Franke A."/>
            <person name="Augustin R."/>
            <person name="Fraune S."/>
            <person name="Hayakawa E."/>
            <person name="Hayakawa S."/>
            <person name="Hirose M."/>
            <person name="Hwang J."/>
            <person name="Ikeo K."/>
            <person name="Nishimiya-Fujisawa C."/>
            <person name="Ogura A."/>
            <person name="Takahashi T."/>
            <person name="Steinmetz P.R."/>
            <person name="Zhang X."/>
            <person name="Aufschnaiter R."/>
            <person name="Eder M.K."/>
            <person name="Gorny A.K."/>
            <person name="Salvenmoser W."/>
            <person name="Heimberg A.M."/>
            <person name="Wheeler B.M."/>
            <person name="Peterson K.J."/>
            <person name="Boettger A."/>
            <person name="Tischler P."/>
            <person name="Wolf A."/>
            <person name="Gojobori T."/>
            <person name="Remington K.A."/>
            <person name="Strausberg R.L."/>
            <person name="Venter J."/>
            <person name="Technau U."/>
            <person name="Hobmayer B."/>
            <person name="Bosch T.C."/>
            <person name="Holstein T.W."/>
            <person name="Fujisawa T."/>
            <person name="Bode H.R."/>
            <person name="David C.N."/>
            <person name="Rokhsar D.S."/>
            <person name="Steele R.E."/>
        </authorList>
    </citation>
    <scope>NUCLEOTIDE SEQUENCE</scope>
</reference>
<dbReference type="AlphaFoldDB" id="C9YGG9"/>
<gene>
    <name evidence="3" type="ORF">Csp_B18690</name>
</gene>
<keyword evidence="2" id="KW-0732">Signal</keyword>
<evidence type="ECO:0000313" key="3">
    <source>
        <dbReference type="EMBL" id="CBA33367.1"/>
    </source>
</evidence>
<name>C9YGG9_CURXX</name>
<evidence type="ECO:0000256" key="1">
    <source>
        <dbReference type="SAM" id="MobiDB-lite"/>
    </source>
</evidence>
<organism evidence="3">
    <name type="scientific">Curvibacter symbiont subsp. Hydra magnipapillata</name>
    <dbReference type="NCBI Taxonomy" id="667019"/>
    <lineage>
        <taxon>Bacteria</taxon>
        <taxon>Pseudomonadati</taxon>
        <taxon>Pseudomonadota</taxon>
        <taxon>Betaproteobacteria</taxon>
        <taxon>Burkholderiales</taxon>
        <taxon>Comamonadaceae</taxon>
        <taxon>Curvibacter</taxon>
    </lineage>
</organism>
<proteinExistence type="predicted"/>